<dbReference type="InterPro" id="IPR026268">
    <property type="entry name" value="RseC"/>
</dbReference>
<organism evidence="2 5">
    <name type="scientific">Pseudoalteromonas aurantia</name>
    <dbReference type="NCBI Taxonomy" id="43654"/>
    <lineage>
        <taxon>Bacteria</taxon>
        <taxon>Pseudomonadati</taxon>
        <taxon>Pseudomonadota</taxon>
        <taxon>Gammaproteobacteria</taxon>
        <taxon>Alteromonadales</taxon>
        <taxon>Pseudoalteromonadaceae</taxon>
        <taxon>Pseudoalteromonas</taxon>
    </lineage>
</organism>
<keyword evidence="1" id="KW-1133">Transmembrane helix</keyword>
<evidence type="ECO:0000313" key="2">
    <source>
        <dbReference type="EMBL" id="TMO68384.1"/>
    </source>
</evidence>
<evidence type="ECO:0000313" key="3">
    <source>
        <dbReference type="EMBL" id="TMO76953.1"/>
    </source>
</evidence>
<dbReference type="RefSeq" id="WP_138591743.1">
    <property type="nucleotide sequence ID" value="NZ_PNBW01000023.1"/>
</dbReference>
<dbReference type="Pfam" id="PF04246">
    <property type="entry name" value="RseC_MucC"/>
    <property type="match status" value="1"/>
</dbReference>
<sequence>MIEQTLQVVSVKGTTVQLKAEQKPACEGCNGKCGSQVFSKLFGTHKKTFSINIEQSVQIGQKVRLSLDDSHIVRNAFFVYMLPLLGAFIAMFASALLLSLPELWQIFAAIFGGVTGFFIAKHSVKSLKHDVHLVKVYPISLPLTQIDGDCGK</sequence>
<proteinExistence type="predicted"/>
<gene>
    <name evidence="2" type="ORF">CWC19_09975</name>
    <name evidence="3" type="ORF">CWC20_05015</name>
</gene>
<dbReference type="InterPro" id="IPR007359">
    <property type="entry name" value="SigmaE_reg_RseC_MucC"/>
</dbReference>
<accession>A0A5S3VA55</accession>
<comment type="caution">
    <text evidence="2">The sequence shown here is derived from an EMBL/GenBank/DDBJ whole genome shotgun (WGS) entry which is preliminary data.</text>
</comment>
<evidence type="ECO:0000256" key="1">
    <source>
        <dbReference type="SAM" id="Phobius"/>
    </source>
</evidence>
<feature type="transmembrane region" description="Helical" evidence="1">
    <location>
        <begin position="103"/>
        <end position="120"/>
    </location>
</feature>
<dbReference type="PANTHER" id="PTHR35867">
    <property type="entry name" value="PROTEIN RSEC"/>
    <property type="match status" value="1"/>
</dbReference>
<keyword evidence="1" id="KW-0812">Transmembrane</keyword>
<dbReference type="Proteomes" id="UP000307164">
    <property type="component" value="Unassembled WGS sequence"/>
</dbReference>
<dbReference type="Proteomes" id="UP000307217">
    <property type="component" value="Unassembled WGS sequence"/>
</dbReference>
<protein>
    <submittedName>
        <fullName evidence="2">Regulator</fullName>
    </submittedName>
</protein>
<evidence type="ECO:0000313" key="4">
    <source>
        <dbReference type="Proteomes" id="UP000307164"/>
    </source>
</evidence>
<reference evidence="2" key="3">
    <citation type="submission" date="2019-09" db="EMBL/GenBank/DDBJ databases">
        <title>Co-occurence of chitin degradation, pigmentation and bioactivity in marine Pseudoalteromonas.</title>
        <authorList>
            <person name="Sonnenschein E.C."/>
            <person name="Bech P.K."/>
        </authorList>
    </citation>
    <scope>NUCLEOTIDE SEQUENCE</scope>
    <source>
        <strain evidence="2">S3790</strain>
        <strain evidence="3">S3895</strain>
    </source>
</reference>
<dbReference type="AlphaFoldDB" id="A0A5S3VA55"/>
<evidence type="ECO:0000313" key="5">
    <source>
        <dbReference type="Proteomes" id="UP000307217"/>
    </source>
</evidence>
<keyword evidence="4" id="KW-1185">Reference proteome</keyword>
<keyword evidence="1" id="KW-0472">Membrane</keyword>
<name>A0A5S3VA55_9GAMM</name>
<dbReference type="OrthoDB" id="6299046at2"/>
<feature type="transmembrane region" description="Helical" evidence="1">
    <location>
        <begin position="77"/>
        <end position="97"/>
    </location>
</feature>
<dbReference type="PIRSF" id="PIRSF004923">
    <property type="entry name" value="RseC"/>
    <property type="match status" value="1"/>
</dbReference>
<reference evidence="4 5" key="2">
    <citation type="submission" date="2019-06" db="EMBL/GenBank/DDBJ databases">
        <title>Co-occurence of chitin degradation, pigmentation and bioactivity in marine Pseudoalteromonas.</title>
        <authorList>
            <person name="Sonnenschein E.C."/>
            <person name="Bech P.K."/>
        </authorList>
    </citation>
    <scope>NUCLEOTIDE SEQUENCE [LARGE SCALE GENOMIC DNA]</scope>
    <source>
        <strain evidence="5">S3790</strain>
        <strain evidence="4">S3895</strain>
    </source>
</reference>
<dbReference type="EMBL" id="PNBW01000023">
    <property type="protein sequence ID" value="TMO76953.1"/>
    <property type="molecule type" value="Genomic_DNA"/>
</dbReference>
<reference evidence="2 5" key="1">
    <citation type="submission" date="2018-01" db="EMBL/GenBank/DDBJ databases">
        <authorList>
            <person name="Paulsen S."/>
            <person name="Gram L.K."/>
        </authorList>
    </citation>
    <scope>NUCLEOTIDE SEQUENCE [LARGE SCALE GENOMIC DNA]</scope>
    <source>
        <strain evidence="2 5">S3790</strain>
        <strain evidence="3">S3895</strain>
    </source>
</reference>
<dbReference type="PANTHER" id="PTHR35867:SF1">
    <property type="entry name" value="PROTEIN RSEC"/>
    <property type="match status" value="1"/>
</dbReference>
<dbReference type="EMBL" id="PNBX01000039">
    <property type="protein sequence ID" value="TMO68384.1"/>
    <property type="molecule type" value="Genomic_DNA"/>
</dbReference>